<dbReference type="Gene3D" id="3.30.2090.10">
    <property type="entry name" value="Multidrug efflux transporter AcrB TolC docking domain, DN and DC subdomains"/>
    <property type="match status" value="1"/>
</dbReference>
<dbReference type="Gene3D" id="3.30.70.1320">
    <property type="entry name" value="Multidrug efflux transporter AcrB pore domain like"/>
    <property type="match status" value="1"/>
</dbReference>
<proteinExistence type="predicted"/>
<evidence type="ECO:0000256" key="1">
    <source>
        <dbReference type="SAM" id="Phobius"/>
    </source>
</evidence>
<dbReference type="Gene3D" id="1.20.1640.10">
    <property type="entry name" value="Multidrug efflux transporter AcrB transmembrane domain"/>
    <property type="match status" value="1"/>
</dbReference>
<dbReference type="PANTHER" id="PTHR32063">
    <property type="match status" value="1"/>
</dbReference>
<dbReference type="EMBL" id="UINC01040061">
    <property type="protein sequence ID" value="SVB39409.1"/>
    <property type="molecule type" value="Genomic_DNA"/>
</dbReference>
<dbReference type="AlphaFoldDB" id="A0A382DMI0"/>
<name>A0A382DMI0_9ZZZZ</name>
<dbReference type="InterPro" id="IPR027463">
    <property type="entry name" value="AcrB_DN_DC_subdom"/>
</dbReference>
<gene>
    <name evidence="2" type="ORF">METZ01_LOCUS192263</name>
</gene>
<reference evidence="2" key="1">
    <citation type="submission" date="2018-05" db="EMBL/GenBank/DDBJ databases">
        <authorList>
            <person name="Lanie J.A."/>
            <person name="Ng W.-L."/>
            <person name="Kazmierczak K.M."/>
            <person name="Andrzejewski T.M."/>
            <person name="Davidsen T.M."/>
            <person name="Wayne K.J."/>
            <person name="Tettelin H."/>
            <person name="Glass J.I."/>
            <person name="Rusch D."/>
            <person name="Podicherti R."/>
            <person name="Tsui H.-C.T."/>
            <person name="Winkler M.E."/>
        </authorList>
    </citation>
    <scope>NUCLEOTIDE SEQUENCE</scope>
</reference>
<sequence>MGDLPSLAVRRPTLIVVLNLLIIVAGLSALLGVEVRELPDVDRPWVSVRAFFEGASPETMDAEVTSVIEAAVARVAGVREISSASEEDNSRIWAQFAPNVNIDVAANDVREAVAGVERRLPKGVDDIVVVKADTNARPIIRLALRSSHLSQEALTYLAEEDVKPELTAIPGVAMVNLFGERRRVLRVIVDPMRLASYHLSIDDISRVLRSADMDVPAGSFKSEDQLLLVRADASLWQPKDVERLAINDHVRLGDVAQASYGPKEALSHTLLNGSKVIGLTLVRKAKSNTIAISDAVNRSIEQLNRRLKG</sequence>
<dbReference type="SUPFAM" id="SSF82693">
    <property type="entry name" value="Multidrug efflux transporter AcrB pore domain, PN1, PN2, PC1 and PC2 subdomains"/>
    <property type="match status" value="2"/>
</dbReference>
<dbReference type="InterPro" id="IPR001036">
    <property type="entry name" value="Acrflvin-R"/>
</dbReference>
<accession>A0A382DMI0</accession>
<protein>
    <recommendedName>
        <fullName evidence="3">Acriflavin resistance protein</fullName>
    </recommendedName>
</protein>
<feature type="non-terminal residue" evidence="2">
    <location>
        <position position="309"/>
    </location>
</feature>
<feature type="transmembrane region" description="Helical" evidence="1">
    <location>
        <begin position="12"/>
        <end position="33"/>
    </location>
</feature>
<dbReference type="PANTHER" id="PTHR32063:SF0">
    <property type="entry name" value="SWARMING MOTILITY PROTEIN SWRC"/>
    <property type="match status" value="1"/>
</dbReference>
<dbReference type="SUPFAM" id="SSF82714">
    <property type="entry name" value="Multidrug efflux transporter AcrB TolC docking domain, DN and DC subdomains"/>
    <property type="match status" value="1"/>
</dbReference>
<dbReference type="Pfam" id="PF00873">
    <property type="entry name" value="ACR_tran"/>
    <property type="match status" value="1"/>
</dbReference>
<evidence type="ECO:0000313" key="2">
    <source>
        <dbReference type="EMBL" id="SVB39409.1"/>
    </source>
</evidence>
<evidence type="ECO:0008006" key="3">
    <source>
        <dbReference type="Google" id="ProtNLM"/>
    </source>
</evidence>
<dbReference type="Gene3D" id="3.30.70.1430">
    <property type="entry name" value="Multidrug efflux transporter AcrB pore domain"/>
    <property type="match status" value="1"/>
</dbReference>
<keyword evidence="1" id="KW-1133">Transmembrane helix</keyword>
<dbReference type="GO" id="GO:0005886">
    <property type="term" value="C:plasma membrane"/>
    <property type="evidence" value="ECO:0007669"/>
    <property type="project" value="TreeGrafter"/>
</dbReference>
<keyword evidence="1" id="KW-0812">Transmembrane</keyword>
<dbReference type="PRINTS" id="PR00702">
    <property type="entry name" value="ACRIFLAVINRP"/>
</dbReference>
<dbReference type="GO" id="GO:0042910">
    <property type="term" value="F:xenobiotic transmembrane transporter activity"/>
    <property type="evidence" value="ECO:0007669"/>
    <property type="project" value="TreeGrafter"/>
</dbReference>
<keyword evidence="1" id="KW-0472">Membrane</keyword>
<organism evidence="2">
    <name type="scientific">marine metagenome</name>
    <dbReference type="NCBI Taxonomy" id="408172"/>
    <lineage>
        <taxon>unclassified sequences</taxon>
        <taxon>metagenomes</taxon>
        <taxon>ecological metagenomes</taxon>
    </lineage>
</organism>